<dbReference type="EMBL" id="AP025594">
    <property type="protein sequence ID" value="BDG17491.1"/>
    <property type="molecule type" value="Genomic_DNA"/>
</dbReference>
<name>A0ABN6NIS0_THEBO</name>
<organism evidence="2 3">
    <name type="scientific">Thermus brockianus</name>
    <dbReference type="NCBI Taxonomy" id="56956"/>
    <lineage>
        <taxon>Bacteria</taxon>
        <taxon>Thermotogati</taxon>
        <taxon>Deinococcota</taxon>
        <taxon>Deinococci</taxon>
        <taxon>Thermales</taxon>
        <taxon>Thermaceae</taxon>
        <taxon>Thermus</taxon>
    </lineage>
</organism>
<dbReference type="Proteomes" id="UP000831120">
    <property type="component" value="Plasmid pTbrSNM4-1b"/>
</dbReference>
<geneLocation type="plasmid" evidence="2 3">
    <name>pTbrSNM4-1b</name>
</geneLocation>
<evidence type="ECO:0000256" key="1">
    <source>
        <dbReference type="SAM" id="MobiDB-lite"/>
    </source>
</evidence>
<reference evidence="2 3" key="1">
    <citation type="journal article" date="2022" name="Microbiol. Resour. Announc.">
        <title>Complete Genome Sequences of Thermus Strains Isolated from Senami Hot Spring in Japan.</title>
        <authorList>
            <person name="Miyazaki K."/>
        </authorList>
    </citation>
    <scope>NUCLEOTIDE SEQUENCE [LARGE SCALE GENOMIC DNA]</scope>
    <source>
        <strain evidence="2 3">SNM4-1</strain>
        <plasmid evidence="2 3">pTbrSNM4-1b</plasmid>
    </source>
</reference>
<protein>
    <submittedName>
        <fullName evidence="2">Uncharacterized protein</fullName>
    </submittedName>
</protein>
<keyword evidence="2" id="KW-0614">Plasmid</keyword>
<sequence>MGHPVGIPEKDPIPLQEGPYPLPRRVGQAGKLLASLQHQDVPRAGEKAPARLPMECLPVLHRAGEAAPFVPKVPVQEDHLPPGQEGQVGTLRGLHHVVVVGVGEPQGLRLEGRLRVQGLLIKTEGQGIPLGKGQEPTPQGVGLRAVADVPLPP</sequence>
<evidence type="ECO:0000313" key="2">
    <source>
        <dbReference type="EMBL" id="BDG17491.1"/>
    </source>
</evidence>
<accession>A0ABN6NIS0</accession>
<evidence type="ECO:0000313" key="3">
    <source>
        <dbReference type="Proteomes" id="UP000831120"/>
    </source>
</evidence>
<keyword evidence="3" id="KW-1185">Reference proteome</keyword>
<feature type="region of interest" description="Disordered" evidence="1">
    <location>
        <begin position="1"/>
        <end position="24"/>
    </location>
</feature>
<proteinExistence type="predicted"/>
<gene>
    <name evidence="2" type="ORF">TbrSNM41_22250</name>
</gene>